<dbReference type="OrthoDB" id="9767864at2"/>
<dbReference type="AlphaFoldDB" id="A0A261RRD9"/>
<feature type="domain" description="Tail sheath protein Gp18-like" evidence="4">
    <location>
        <begin position="27"/>
        <end position="88"/>
    </location>
</feature>
<evidence type="ECO:0000313" key="6">
    <source>
        <dbReference type="Proteomes" id="UP000216857"/>
    </source>
</evidence>
<dbReference type="Pfam" id="PF22671">
    <property type="entry name" value="Gp18_domIII_N"/>
    <property type="match status" value="1"/>
</dbReference>
<dbReference type="Pfam" id="PF04984">
    <property type="entry name" value="Phage_sheath_1"/>
    <property type="match status" value="1"/>
</dbReference>
<dbReference type="InterPro" id="IPR052042">
    <property type="entry name" value="Tail_sheath_structural"/>
</dbReference>
<dbReference type="Pfam" id="PF17482">
    <property type="entry name" value="Phage_sheath_1C"/>
    <property type="match status" value="1"/>
</dbReference>
<evidence type="ECO:0000259" key="4">
    <source>
        <dbReference type="Pfam" id="PF22671"/>
    </source>
</evidence>
<organism evidence="5 6">
    <name type="scientific">Bordetella genomosp. 9</name>
    <dbReference type="NCBI Taxonomy" id="1416803"/>
    <lineage>
        <taxon>Bacteria</taxon>
        <taxon>Pseudomonadati</taxon>
        <taxon>Pseudomonadota</taxon>
        <taxon>Betaproteobacteria</taxon>
        <taxon>Burkholderiales</taxon>
        <taxon>Alcaligenaceae</taxon>
        <taxon>Bordetella</taxon>
    </lineage>
</organism>
<keyword evidence="6" id="KW-1185">Reference proteome</keyword>
<gene>
    <name evidence="5" type="ORF">CAL26_05900</name>
</gene>
<dbReference type="Proteomes" id="UP000216857">
    <property type="component" value="Unassembled WGS sequence"/>
</dbReference>
<dbReference type="InterPro" id="IPR054564">
    <property type="entry name" value="Gp18_domIII_N"/>
</dbReference>
<proteinExistence type="inferred from homology"/>
<reference evidence="5" key="1">
    <citation type="submission" date="2017-05" db="EMBL/GenBank/DDBJ databases">
        <title>Complete and WGS of Bordetella genogroups.</title>
        <authorList>
            <person name="Spilker T."/>
            <person name="Lipuma J."/>
        </authorList>
    </citation>
    <scope>NUCLEOTIDE SEQUENCE</scope>
    <source>
        <strain evidence="5">AU21707</strain>
    </source>
</reference>
<comment type="caution">
    <text evidence="5">The sequence shown here is derived from an EMBL/GenBank/DDBJ whole genome shotgun (WGS) entry which is preliminary data.</text>
</comment>
<dbReference type="EMBL" id="NEVJ01000001">
    <property type="protein sequence ID" value="OZI26843.1"/>
    <property type="molecule type" value="Genomic_DNA"/>
</dbReference>
<feature type="domain" description="Tail sheath protein C-terminal" evidence="3">
    <location>
        <begin position="282"/>
        <end position="380"/>
    </location>
</feature>
<name>A0A261RRD9_9BORD</name>
<evidence type="ECO:0000256" key="1">
    <source>
        <dbReference type="ARBA" id="ARBA00008005"/>
    </source>
</evidence>
<dbReference type="InterPro" id="IPR020287">
    <property type="entry name" value="Tail_sheath_C"/>
</dbReference>
<feature type="domain" description="Tail sheath protein subtilisin-like" evidence="2">
    <location>
        <begin position="118"/>
        <end position="276"/>
    </location>
</feature>
<dbReference type="PANTHER" id="PTHR35861:SF1">
    <property type="entry name" value="PHAGE TAIL SHEATH PROTEIN"/>
    <property type="match status" value="1"/>
</dbReference>
<evidence type="ECO:0000259" key="2">
    <source>
        <dbReference type="Pfam" id="PF04984"/>
    </source>
</evidence>
<dbReference type="RefSeq" id="WP_094845930.1">
    <property type="nucleotide sequence ID" value="NZ_NEVJ01000001.1"/>
</dbReference>
<sequence length="393" mass="42659">MAADSYHHGVRVLEVDDGTRPIRTVETSIVGIVATAEDADATTFPLNRPILLTNVLGALGKAGDKGTLAKTLSAISAQTNPATVVVRVAEGETEAETTSNVIGGVDASGMYTGLNALLAAQTGGPRVKPRILGAPGLENESVTAQLASIAQKLRGFAYASCLGNDTKEDVAAYRETFGQRELMLIWPEFMGWDTVASADAIISASATALGLRAKIDNDIGWHKTLSNVVVNNVTGISKDVWWDLQDPATDAGYLNAKDITTLIEKTGYRFWGSRTCAGPQSLYPFENYTRTAQIIADTMAEAHMWAVDAPLHPTLVKDIIEGINSKMRTWKNLGYIIDGQAWFDPEPNTKEVLKSGQFYIDYDYTPVPPAENIVFRQRITDRYLVNFADRVNA</sequence>
<protein>
    <submittedName>
        <fullName evidence="5">Phage tail protein</fullName>
    </submittedName>
</protein>
<evidence type="ECO:0000259" key="3">
    <source>
        <dbReference type="Pfam" id="PF17482"/>
    </source>
</evidence>
<accession>A0A261RRD9</accession>
<dbReference type="PANTHER" id="PTHR35861">
    <property type="match status" value="1"/>
</dbReference>
<comment type="similarity">
    <text evidence="1">Belongs to the myoviridae tail sheath protein family.</text>
</comment>
<evidence type="ECO:0000313" key="5">
    <source>
        <dbReference type="EMBL" id="OZI26843.1"/>
    </source>
</evidence>
<dbReference type="InterPro" id="IPR035089">
    <property type="entry name" value="Phage_sheath_subtilisin"/>
</dbReference>